<dbReference type="OrthoDB" id="275227at2157"/>
<reference evidence="1 2" key="1">
    <citation type="submission" date="2016-10" db="EMBL/GenBank/DDBJ databases">
        <authorList>
            <person name="de Groot N.N."/>
        </authorList>
    </citation>
    <scope>NUCLEOTIDE SEQUENCE [LARGE SCALE GENOMIC DNA]</scope>
    <source>
        <strain evidence="1 2">CGMCC 1.5337</strain>
    </source>
</reference>
<evidence type="ECO:0000313" key="1">
    <source>
        <dbReference type="EMBL" id="SEW21742.1"/>
    </source>
</evidence>
<keyword evidence="2" id="KW-1185">Reference proteome</keyword>
<dbReference type="EMBL" id="FOJA01000001">
    <property type="protein sequence ID" value="SEW21742.1"/>
    <property type="molecule type" value="Genomic_DNA"/>
</dbReference>
<dbReference type="AlphaFoldDB" id="A0A1I0Q4C3"/>
<evidence type="ECO:0000313" key="2">
    <source>
        <dbReference type="Proteomes" id="UP000198518"/>
    </source>
</evidence>
<sequence length="78" mass="8500">MDAETVEAYNGNTVEIAPQHPLESGGARVEVTDEDGTKWELDLDRDGSYEVVASWDETGALADVAVPEYVEDLLTRMG</sequence>
<accession>A0A1I0Q4C3</accession>
<gene>
    <name evidence="1" type="ORF">SAMN04487945_2258</name>
</gene>
<name>A0A1I0Q4C3_9EURY</name>
<dbReference type="RefSeq" id="WP_089669481.1">
    <property type="nucleotide sequence ID" value="NZ_FOJA01000001.1"/>
</dbReference>
<dbReference type="Proteomes" id="UP000198518">
    <property type="component" value="Unassembled WGS sequence"/>
</dbReference>
<protein>
    <submittedName>
        <fullName evidence="1">Uncharacterized protein</fullName>
    </submittedName>
</protein>
<organism evidence="1 2">
    <name type="scientific">Halobacterium jilantaiense</name>
    <dbReference type="NCBI Taxonomy" id="355548"/>
    <lineage>
        <taxon>Archaea</taxon>
        <taxon>Methanobacteriati</taxon>
        <taxon>Methanobacteriota</taxon>
        <taxon>Stenosarchaea group</taxon>
        <taxon>Halobacteria</taxon>
        <taxon>Halobacteriales</taxon>
        <taxon>Halobacteriaceae</taxon>
        <taxon>Halobacterium</taxon>
    </lineage>
</organism>
<proteinExistence type="predicted"/>